<evidence type="ECO:0000313" key="8">
    <source>
        <dbReference type="Proteomes" id="UP000014760"/>
    </source>
</evidence>
<dbReference type="SUPFAM" id="SSF50156">
    <property type="entry name" value="PDZ domain-like"/>
    <property type="match status" value="1"/>
</dbReference>
<dbReference type="CDD" id="cd06745">
    <property type="entry name" value="PDZ_SIPA1-like"/>
    <property type="match status" value="1"/>
</dbReference>
<reference evidence="7" key="3">
    <citation type="submission" date="2015-06" db="UniProtKB">
        <authorList>
            <consortium name="EnsemblMetazoa"/>
        </authorList>
    </citation>
    <scope>IDENTIFICATION</scope>
</reference>
<keyword evidence="2" id="KW-0597">Phosphoprotein</keyword>
<reference evidence="6 8" key="2">
    <citation type="journal article" date="2013" name="Nature">
        <title>Insights into bilaterian evolution from three spiralian genomes.</title>
        <authorList>
            <person name="Simakov O."/>
            <person name="Marletaz F."/>
            <person name="Cho S.J."/>
            <person name="Edsinger-Gonzales E."/>
            <person name="Havlak P."/>
            <person name="Hellsten U."/>
            <person name="Kuo D.H."/>
            <person name="Larsson T."/>
            <person name="Lv J."/>
            <person name="Arendt D."/>
            <person name="Savage R."/>
            <person name="Osoegawa K."/>
            <person name="de Jong P."/>
            <person name="Grimwood J."/>
            <person name="Chapman J.A."/>
            <person name="Shapiro H."/>
            <person name="Aerts A."/>
            <person name="Otillar R.P."/>
            <person name="Terry A.Y."/>
            <person name="Boore J.L."/>
            <person name="Grigoriev I.V."/>
            <person name="Lindberg D.R."/>
            <person name="Seaver E.C."/>
            <person name="Weisblat D.A."/>
            <person name="Putnam N.H."/>
            <person name="Rokhsar D.S."/>
        </authorList>
    </citation>
    <scope>NUCLEOTIDE SEQUENCE</scope>
    <source>
        <strain evidence="6 8">I ESC-2004</strain>
    </source>
</reference>
<gene>
    <name evidence="6" type="ORF">CAPTEDRAFT_146981</name>
</gene>
<dbReference type="InterPro" id="IPR000331">
    <property type="entry name" value="Rap/Ran_GAP_dom"/>
</dbReference>
<protein>
    <recommendedName>
        <fullName evidence="9">Rap-GAP domain-containing protein</fullName>
    </recommendedName>
</protein>
<dbReference type="InterPro" id="IPR001478">
    <property type="entry name" value="PDZ"/>
</dbReference>
<dbReference type="EMBL" id="AMQN01010418">
    <property type="status" value="NOT_ANNOTATED_CDS"/>
    <property type="molecule type" value="Genomic_DNA"/>
</dbReference>
<dbReference type="EMBL" id="KB307754">
    <property type="protein sequence ID" value="ELT98588.1"/>
    <property type="molecule type" value="Genomic_DNA"/>
</dbReference>
<evidence type="ECO:0008006" key="9">
    <source>
        <dbReference type="Google" id="ProtNLM"/>
    </source>
</evidence>
<feature type="domain" description="Rap-GAP" evidence="4">
    <location>
        <begin position="141"/>
        <end position="358"/>
    </location>
</feature>
<evidence type="ECO:0000256" key="1">
    <source>
        <dbReference type="ARBA" id="ARBA00022468"/>
    </source>
</evidence>
<dbReference type="GO" id="GO:0051056">
    <property type="term" value="P:regulation of small GTPase mediated signal transduction"/>
    <property type="evidence" value="ECO:0007669"/>
    <property type="project" value="InterPro"/>
</dbReference>
<reference evidence="8" key="1">
    <citation type="submission" date="2012-12" db="EMBL/GenBank/DDBJ databases">
        <authorList>
            <person name="Hellsten U."/>
            <person name="Grimwood J."/>
            <person name="Chapman J.A."/>
            <person name="Shapiro H."/>
            <person name="Aerts A."/>
            <person name="Otillar R.P."/>
            <person name="Terry A.Y."/>
            <person name="Boore J.L."/>
            <person name="Simakov O."/>
            <person name="Marletaz F."/>
            <person name="Cho S.-J."/>
            <person name="Edsinger-Gonzales E."/>
            <person name="Havlak P."/>
            <person name="Kuo D.-H."/>
            <person name="Larsson T."/>
            <person name="Lv J."/>
            <person name="Arendt D."/>
            <person name="Savage R."/>
            <person name="Osoegawa K."/>
            <person name="de Jong P."/>
            <person name="Lindberg D.R."/>
            <person name="Seaver E.C."/>
            <person name="Weisblat D.A."/>
            <person name="Putnam N.H."/>
            <person name="Grigoriev I.V."/>
            <person name="Rokhsar D.S."/>
        </authorList>
    </citation>
    <scope>NUCLEOTIDE SEQUENCE</scope>
    <source>
        <strain evidence="8">I ESC-2004</strain>
    </source>
</reference>
<dbReference type="OMA" id="FDQYKGG"/>
<dbReference type="InterPro" id="IPR050989">
    <property type="entry name" value="Rap1_Ran_GAP"/>
</dbReference>
<dbReference type="SMART" id="SM00228">
    <property type="entry name" value="PDZ"/>
    <property type="match status" value="1"/>
</dbReference>
<dbReference type="Gene3D" id="3.40.50.11210">
    <property type="entry name" value="Rap/Ran-GAP"/>
    <property type="match status" value="1"/>
</dbReference>
<dbReference type="PROSITE" id="PS50085">
    <property type="entry name" value="RAPGAP"/>
    <property type="match status" value="1"/>
</dbReference>
<dbReference type="PROSITE" id="PS50106">
    <property type="entry name" value="PDZ"/>
    <property type="match status" value="1"/>
</dbReference>
<dbReference type="PANTHER" id="PTHR15711:SF22">
    <property type="entry name" value="RAP-GAP DOMAIN-CONTAINING PROTEIN"/>
    <property type="match status" value="1"/>
</dbReference>
<evidence type="ECO:0000313" key="6">
    <source>
        <dbReference type="EMBL" id="ELT98588.1"/>
    </source>
</evidence>
<keyword evidence="3" id="KW-0175">Coiled coil</keyword>
<dbReference type="EnsemblMetazoa" id="CapteT146981">
    <property type="protein sequence ID" value="CapteP146981"/>
    <property type="gene ID" value="CapteG146981"/>
</dbReference>
<evidence type="ECO:0000313" key="7">
    <source>
        <dbReference type="EnsemblMetazoa" id="CapteP146981"/>
    </source>
</evidence>
<feature type="domain" description="PDZ" evidence="5">
    <location>
        <begin position="505"/>
        <end position="569"/>
    </location>
</feature>
<dbReference type="Gene3D" id="2.30.42.10">
    <property type="match status" value="1"/>
</dbReference>
<accession>R7TXC8</accession>
<name>R7TXC8_CAPTE</name>
<keyword evidence="1" id="KW-0343">GTPase activation</keyword>
<evidence type="ECO:0000256" key="2">
    <source>
        <dbReference type="ARBA" id="ARBA00022553"/>
    </source>
</evidence>
<dbReference type="OrthoDB" id="2499658at2759"/>
<dbReference type="InterPro" id="IPR036034">
    <property type="entry name" value="PDZ_sf"/>
</dbReference>
<dbReference type="GO" id="GO:0005737">
    <property type="term" value="C:cytoplasm"/>
    <property type="evidence" value="ECO:0007669"/>
    <property type="project" value="TreeGrafter"/>
</dbReference>
<sequence length="609" mass="68184">MYYRNFFHGYGKFLSTQFVLPQCSLLSVVDHQNFVGIDEKLGPVAISFRREKVDDKERETTTGKMEGGGACHQYRLIVRTGELECLRGSVIEEAIPSSSRLSNTRGLPPKDVLEFLFPDEINLSSLKVASASNAASIGEQLLKLDEQRVSLTYKVGVLLCRAGQQTEEEMYNNEHGSPAFDEFLDCIGERVPLKGFEKYRGGLDCKTDSTGTHSLYKQIDDYEIMFHVSTMLPFTPNNRQQLLRKRHIGNDIVTIVFQEPGSLPFTPKSVRSHFQHIFIIVKAHHPKTEHVKYSLAVTRSKDVPPFGPLFSEGAMFSKSLEFARFLAIKVINGENAVHCSEKFLAMARRTRQEYMKELVNTNAGTTSLDSASKLSKFSLGSGRRKERPKVRTVPDVFATGAVSWSVQVTAHSSPWTEDFGTSSQLDAHLGIGSTLLVLIDVATKRVLSSIACKLIIGWTANGRSLRIYYNNNECIMIRMPPSEVDEIREVVTRLSLVTRGAQTEEFTLRRNSLGQLGFHVHFEGIISEIEQHGFAWNVGLRNGARLVEICKVATCTLTHDQMIDLLRTSVTVKVVVIPPYEDGAPRRFVVTPLVLYISSLCANTSIKRL</sequence>
<dbReference type="AlphaFoldDB" id="R7TXC8"/>
<organism evidence="6">
    <name type="scientific">Capitella teleta</name>
    <name type="common">Polychaete worm</name>
    <dbReference type="NCBI Taxonomy" id="283909"/>
    <lineage>
        <taxon>Eukaryota</taxon>
        <taxon>Metazoa</taxon>
        <taxon>Spiralia</taxon>
        <taxon>Lophotrochozoa</taxon>
        <taxon>Annelida</taxon>
        <taxon>Polychaeta</taxon>
        <taxon>Sedentaria</taxon>
        <taxon>Scolecida</taxon>
        <taxon>Capitellidae</taxon>
        <taxon>Capitella</taxon>
    </lineage>
</organism>
<dbReference type="FunFam" id="3.40.50.11210:FF:000002">
    <property type="entry name" value="Signal-induced proliferation-associated 1-like protein 1"/>
    <property type="match status" value="1"/>
</dbReference>
<dbReference type="PANTHER" id="PTHR15711">
    <property type="entry name" value="RAP GTPASE-ACTIVATING PROTEIN"/>
    <property type="match status" value="1"/>
</dbReference>
<dbReference type="InterPro" id="IPR035974">
    <property type="entry name" value="Rap/Ran-GAP_sf"/>
</dbReference>
<evidence type="ECO:0000259" key="4">
    <source>
        <dbReference type="PROSITE" id="PS50085"/>
    </source>
</evidence>
<dbReference type="Pfam" id="PF02145">
    <property type="entry name" value="Rap_GAP"/>
    <property type="match status" value="1"/>
</dbReference>
<dbReference type="GO" id="GO:0005096">
    <property type="term" value="F:GTPase activator activity"/>
    <property type="evidence" value="ECO:0007669"/>
    <property type="project" value="UniProtKB-KW"/>
</dbReference>
<evidence type="ECO:0000256" key="3">
    <source>
        <dbReference type="ARBA" id="ARBA00023054"/>
    </source>
</evidence>
<dbReference type="STRING" id="283909.R7TXC8"/>
<dbReference type="Proteomes" id="UP000014760">
    <property type="component" value="Unassembled WGS sequence"/>
</dbReference>
<proteinExistence type="predicted"/>
<evidence type="ECO:0000259" key="5">
    <source>
        <dbReference type="PROSITE" id="PS50106"/>
    </source>
</evidence>
<keyword evidence="8" id="KW-1185">Reference proteome</keyword>
<dbReference type="SUPFAM" id="SSF111347">
    <property type="entry name" value="Rap/Ran-GAP"/>
    <property type="match status" value="1"/>
</dbReference>
<dbReference type="HOGENOM" id="CLU_002127_1_0_1"/>